<accession>A0ABW4SMD3</accession>
<evidence type="ECO:0000313" key="2">
    <source>
        <dbReference type="EMBL" id="MFD1929667.1"/>
    </source>
</evidence>
<name>A0ABW4SMD3_9BACL</name>
<evidence type="ECO:0000259" key="1">
    <source>
        <dbReference type="PROSITE" id="PS50965"/>
    </source>
</evidence>
<evidence type="ECO:0000313" key="3">
    <source>
        <dbReference type="Proteomes" id="UP001597218"/>
    </source>
</evidence>
<sequence>MNIKRNSMPYKVYGLEALLNRLPSEHSNYAYLAEELRITRAGVNGEKVLSNIFDKYTFYDEHYIFHGLNLKSSGHFQMDTLFLSKRGAFILEMKNIAGLISFPAEQNQLKRTLENGQVNMYECPSVQLERNQMLLDDWFKARDFKVPIRGAVVFPKTQQQFVNIRENLKVLFPLEIPVYLRNIEETPSVLQTQTLTSIVKELTVAHQEYNPFPICKKYTIDSKTIKKGVRCSKCGVHGMKSISHGWACEICNQIDRTGHIQAILERFMLIGGPMTNMQCREFLHLSCGDKARRLMKRMSISYSGVNKGRIYDMRLEEIASHLLKLE</sequence>
<reference evidence="3" key="1">
    <citation type="journal article" date="2019" name="Int. J. Syst. Evol. Microbiol.">
        <title>The Global Catalogue of Microorganisms (GCM) 10K type strain sequencing project: providing services to taxonomists for standard genome sequencing and annotation.</title>
        <authorList>
            <consortium name="The Broad Institute Genomics Platform"/>
            <consortium name="The Broad Institute Genome Sequencing Center for Infectious Disease"/>
            <person name="Wu L."/>
            <person name="Ma J."/>
        </authorList>
    </citation>
    <scope>NUCLEOTIDE SEQUENCE [LARGE SCALE GENOMIC DNA]</scope>
    <source>
        <strain evidence="3">CGMCC 4.7177</strain>
    </source>
</reference>
<dbReference type="Pfam" id="PF08378">
    <property type="entry name" value="NERD"/>
    <property type="match status" value="1"/>
</dbReference>
<dbReference type="PROSITE" id="PS50965">
    <property type="entry name" value="NERD"/>
    <property type="match status" value="1"/>
</dbReference>
<dbReference type="EMBL" id="JBHUGI010000037">
    <property type="protein sequence ID" value="MFD1929667.1"/>
    <property type="molecule type" value="Genomic_DNA"/>
</dbReference>
<dbReference type="Proteomes" id="UP001597218">
    <property type="component" value="Unassembled WGS sequence"/>
</dbReference>
<comment type="caution">
    <text evidence="2">The sequence shown here is derived from an EMBL/GenBank/DDBJ whole genome shotgun (WGS) entry which is preliminary data.</text>
</comment>
<dbReference type="InterPro" id="IPR011528">
    <property type="entry name" value="NERD"/>
</dbReference>
<gene>
    <name evidence="2" type="ORF">ACFSFY_16630</name>
</gene>
<keyword evidence="3" id="KW-1185">Reference proteome</keyword>
<protein>
    <submittedName>
        <fullName evidence="2">Nuclease-related domain-containing protein</fullName>
    </submittedName>
</protein>
<proteinExistence type="predicted"/>
<dbReference type="RefSeq" id="WP_381540017.1">
    <property type="nucleotide sequence ID" value="NZ_JBHUGI010000037.1"/>
</dbReference>
<organism evidence="2 3">
    <name type="scientific">Sporosarcina siberiensis</name>
    <dbReference type="NCBI Taxonomy" id="1365606"/>
    <lineage>
        <taxon>Bacteria</taxon>
        <taxon>Bacillati</taxon>
        <taxon>Bacillota</taxon>
        <taxon>Bacilli</taxon>
        <taxon>Bacillales</taxon>
        <taxon>Caryophanaceae</taxon>
        <taxon>Sporosarcina</taxon>
    </lineage>
</organism>
<feature type="domain" description="NERD" evidence="1">
    <location>
        <begin position="41"/>
        <end position="158"/>
    </location>
</feature>